<accession>A0A418NSF9</accession>
<name>A0A418NSF9_9SPHN</name>
<evidence type="ECO:0000313" key="3">
    <source>
        <dbReference type="EMBL" id="RIV85907.1"/>
    </source>
</evidence>
<dbReference type="AlphaFoldDB" id="A0A418NSF9"/>
<keyword evidence="4" id="KW-1185">Reference proteome</keyword>
<gene>
    <name evidence="3" type="ORF">D2V07_11415</name>
</gene>
<dbReference type="Proteomes" id="UP000286576">
    <property type="component" value="Unassembled WGS sequence"/>
</dbReference>
<dbReference type="SUPFAM" id="SSF48452">
    <property type="entry name" value="TPR-like"/>
    <property type="match status" value="1"/>
</dbReference>
<dbReference type="RefSeq" id="WP_119587099.1">
    <property type="nucleotide sequence ID" value="NZ_CAWODQ010000024.1"/>
</dbReference>
<dbReference type="PROSITE" id="PS50005">
    <property type="entry name" value="TPR"/>
    <property type="match status" value="1"/>
</dbReference>
<dbReference type="EMBL" id="QXFL01000004">
    <property type="protein sequence ID" value="RIV85907.1"/>
    <property type="molecule type" value="Genomic_DNA"/>
</dbReference>
<keyword evidence="1" id="KW-0802">TPR repeat</keyword>
<keyword evidence="2" id="KW-0732">Signal</keyword>
<dbReference type="InterPro" id="IPR011990">
    <property type="entry name" value="TPR-like_helical_dom_sf"/>
</dbReference>
<dbReference type="InterPro" id="IPR019734">
    <property type="entry name" value="TPR_rpt"/>
</dbReference>
<comment type="caution">
    <text evidence="3">The sequence shown here is derived from an EMBL/GenBank/DDBJ whole genome shotgun (WGS) entry which is preliminary data.</text>
</comment>
<evidence type="ECO:0000313" key="4">
    <source>
        <dbReference type="Proteomes" id="UP000286576"/>
    </source>
</evidence>
<dbReference type="Gene3D" id="1.25.40.10">
    <property type="entry name" value="Tetratricopeptide repeat domain"/>
    <property type="match status" value="1"/>
</dbReference>
<dbReference type="Pfam" id="PF14559">
    <property type="entry name" value="TPR_19"/>
    <property type="match status" value="1"/>
</dbReference>
<evidence type="ECO:0000256" key="1">
    <source>
        <dbReference type="PROSITE-ProRule" id="PRU00339"/>
    </source>
</evidence>
<evidence type="ECO:0000256" key="2">
    <source>
        <dbReference type="SAM" id="SignalP"/>
    </source>
</evidence>
<organism evidence="3 4">
    <name type="scientific">Aurantiacibacter zhengii</name>
    <dbReference type="NCBI Taxonomy" id="2307003"/>
    <lineage>
        <taxon>Bacteria</taxon>
        <taxon>Pseudomonadati</taxon>
        <taxon>Pseudomonadota</taxon>
        <taxon>Alphaproteobacteria</taxon>
        <taxon>Sphingomonadales</taxon>
        <taxon>Erythrobacteraceae</taxon>
        <taxon>Aurantiacibacter</taxon>
    </lineage>
</organism>
<proteinExistence type="predicted"/>
<dbReference type="OrthoDB" id="92543at2"/>
<protein>
    <submittedName>
        <fullName evidence="3">Uncharacterized protein</fullName>
    </submittedName>
</protein>
<feature type="chain" id="PRO_5019267952" evidence="2">
    <location>
        <begin position="21"/>
        <end position="120"/>
    </location>
</feature>
<reference evidence="3 4" key="1">
    <citation type="submission" date="2018-08" db="EMBL/GenBank/DDBJ databases">
        <title>Erythrobacter zhengii sp.nov., a bacterium isolated from deep-sea sediment.</title>
        <authorList>
            <person name="Fang C."/>
            <person name="Wu Y.-H."/>
            <person name="Sun C."/>
            <person name="Wang H."/>
            <person name="Cheng H."/>
            <person name="Meng F.-X."/>
            <person name="Wang C.-S."/>
            <person name="Xu X.-W."/>
        </authorList>
    </citation>
    <scope>NUCLEOTIDE SEQUENCE [LARGE SCALE GENOMIC DNA]</scope>
    <source>
        <strain evidence="3 4">V18</strain>
    </source>
</reference>
<sequence length="120" mass="12769">MFASATLAFLLIAQAGPSAATTQPDIETRDVAYETIASGEAREAIVRLEEARAENPGDPALLINLGAAYAAVGDYQLAEQAYRDAIASDDRYELELASGEWIDSRHAARLALLSLETAAD</sequence>
<feature type="repeat" description="TPR" evidence="1">
    <location>
        <begin position="59"/>
        <end position="92"/>
    </location>
</feature>
<feature type="signal peptide" evidence="2">
    <location>
        <begin position="1"/>
        <end position="20"/>
    </location>
</feature>